<reference evidence="1" key="2">
    <citation type="journal article" date="2015" name="Data Brief">
        <title>Shoot transcriptome of the giant reed, Arundo donax.</title>
        <authorList>
            <person name="Barrero R.A."/>
            <person name="Guerrero F.D."/>
            <person name="Moolhuijzen P."/>
            <person name="Goolsby J.A."/>
            <person name="Tidwell J."/>
            <person name="Bellgard S.E."/>
            <person name="Bellgard M.I."/>
        </authorList>
    </citation>
    <scope>NUCLEOTIDE SEQUENCE</scope>
    <source>
        <tissue evidence="1">Shoot tissue taken approximately 20 cm above the soil surface</tissue>
    </source>
</reference>
<evidence type="ECO:0000313" key="1">
    <source>
        <dbReference type="EMBL" id="JAD67560.1"/>
    </source>
</evidence>
<name>A0A0A9C2E9_ARUDO</name>
<sequence length="9" mass="836">MESSVAAAA</sequence>
<accession>A0A0A9C2E9</accession>
<proteinExistence type="predicted"/>
<reference evidence="1" key="1">
    <citation type="submission" date="2014-09" db="EMBL/GenBank/DDBJ databases">
        <authorList>
            <person name="Magalhaes I.L.F."/>
            <person name="Oliveira U."/>
            <person name="Santos F.R."/>
            <person name="Vidigal T.H.D.A."/>
            <person name="Brescovit A.D."/>
            <person name="Santos A.J."/>
        </authorList>
    </citation>
    <scope>NUCLEOTIDE SEQUENCE</scope>
    <source>
        <tissue evidence="1">Shoot tissue taken approximately 20 cm above the soil surface</tissue>
    </source>
</reference>
<protein>
    <submittedName>
        <fullName evidence="1">Uncharacterized protein</fullName>
    </submittedName>
</protein>
<organism evidence="1">
    <name type="scientific">Arundo donax</name>
    <name type="common">Giant reed</name>
    <name type="synonym">Donax arundinaceus</name>
    <dbReference type="NCBI Taxonomy" id="35708"/>
    <lineage>
        <taxon>Eukaryota</taxon>
        <taxon>Viridiplantae</taxon>
        <taxon>Streptophyta</taxon>
        <taxon>Embryophyta</taxon>
        <taxon>Tracheophyta</taxon>
        <taxon>Spermatophyta</taxon>
        <taxon>Magnoliopsida</taxon>
        <taxon>Liliopsida</taxon>
        <taxon>Poales</taxon>
        <taxon>Poaceae</taxon>
        <taxon>PACMAD clade</taxon>
        <taxon>Arundinoideae</taxon>
        <taxon>Arundineae</taxon>
        <taxon>Arundo</taxon>
    </lineage>
</organism>
<dbReference type="EMBL" id="GBRH01230335">
    <property type="protein sequence ID" value="JAD67560.1"/>
    <property type="molecule type" value="Transcribed_RNA"/>
</dbReference>